<dbReference type="PANTHER" id="PTHR47618">
    <property type="entry name" value="BIFUNCTIONAL OLIGORIBONUCLEASE AND PAP PHOSPHATASE NRNA"/>
    <property type="match status" value="1"/>
</dbReference>
<dbReference type="KEGG" id="cpoy:GP475_07165"/>
<dbReference type="Proteomes" id="UP000516320">
    <property type="component" value="Chromosome"/>
</dbReference>
<dbReference type="Pfam" id="PF01368">
    <property type="entry name" value="DHH"/>
    <property type="match status" value="1"/>
</dbReference>
<evidence type="ECO:0000313" key="4">
    <source>
        <dbReference type="Proteomes" id="UP000516320"/>
    </source>
</evidence>
<accession>A0A7H0SPG3</accession>
<protein>
    <submittedName>
        <fullName evidence="3">Bifunctional oligoribonuclease/PAP phosphatase NrnA</fullName>
    </submittedName>
</protein>
<feature type="domain" description="DDH" evidence="1">
    <location>
        <begin position="40"/>
        <end position="182"/>
    </location>
</feature>
<sequence>MLILIEIQSRKKTRVEHQGFNREHHHHFDKARYVIDSAARVAVVGHLRPDADAIGSITAVVHALRYLGKRARGFIGQAQEIPRNLLTIPGATDIELTAELPPVDLIIVVDCGSLDRTGALADAIAQSSRTLVIDHHASNPGFGTLNIIQPEAESTTVILADLFKTLGVPLDRTLAHCLYAGVLTDTGSFRWGTPQMHLLAAQLMKTGLDTRRIAEELLDGNSVKDLRMMGSVLSGVTLEQIGELGVAYLIADRDTVYGHSSAAVESLADFVRVVDDADIGVVFKETSPGRWAVSLRSSHIDVSRIATQLGGGGHVPAAGYTTSGKTDTIVAELKNVLDDISLEK</sequence>
<evidence type="ECO:0000313" key="3">
    <source>
        <dbReference type="EMBL" id="QNQ90438.1"/>
    </source>
</evidence>
<proteinExistence type="predicted"/>
<dbReference type="InterPro" id="IPR001667">
    <property type="entry name" value="DDH_dom"/>
</dbReference>
<evidence type="ECO:0000259" key="2">
    <source>
        <dbReference type="Pfam" id="PF02272"/>
    </source>
</evidence>
<dbReference type="InterPro" id="IPR038763">
    <property type="entry name" value="DHH_sf"/>
</dbReference>
<gene>
    <name evidence="3" type="ORF">GP475_07165</name>
</gene>
<dbReference type="PANTHER" id="PTHR47618:SF1">
    <property type="entry name" value="BIFUNCTIONAL OLIGORIBONUCLEASE AND PAP PHOSPHATASE NRNA"/>
    <property type="match status" value="1"/>
</dbReference>
<reference evidence="3 4" key="1">
    <citation type="submission" date="2019-12" db="EMBL/GenBank/DDBJ databases">
        <title>Corynebacterium sp. nov., isolated from feces of the Anser Albifrons in China.</title>
        <authorList>
            <person name="Liu Q."/>
        </authorList>
    </citation>
    <scope>NUCLEOTIDE SEQUENCE [LARGE SCALE GENOMIC DNA]</scope>
    <source>
        <strain evidence="3 4">4H37-19</strain>
    </source>
</reference>
<dbReference type="GO" id="GO:0003676">
    <property type="term" value="F:nucleic acid binding"/>
    <property type="evidence" value="ECO:0007669"/>
    <property type="project" value="InterPro"/>
</dbReference>
<dbReference type="Pfam" id="PF02272">
    <property type="entry name" value="DHHA1"/>
    <property type="match status" value="1"/>
</dbReference>
<dbReference type="InterPro" id="IPR003156">
    <property type="entry name" value="DHHA1_dom"/>
</dbReference>
<dbReference type="AlphaFoldDB" id="A0A7H0SPG3"/>
<organism evidence="3 4">
    <name type="scientific">Corynebacterium poyangense</name>
    <dbReference type="NCBI Taxonomy" id="2684405"/>
    <lineage>
        <taxon>Bacteria</taxon>
        <taxon>Bacillati</taxon>
        <taxon>Actinomycetota</taxon>
        <taxon>Actinomycetes</taxon>
        <taxon>Mycobacteriales</taxon>
        <taxon>Corynebacteriaceae</taxon>
        <taxon>Corynebacterium</taxon>
    </lineage>
</organism>
<dbReference type="InterPro" id="IPR051319">
    <property type="entry name" value="Oligoribo/pAp-PDE_c-di-AMP_PDE"/>
</dbReference>
<dbReference type="EMBL" id="CP046884">
    <property type="protein sequence ID" value="QNQ90438.1"/>
    <property type="molecule type" value="Genomic_DNA"/>
</dbReference>
<evidence type="ECO:0000259" key="1">
    <source>
        <dbReference type="Pfam" id="PF01368"/>
    </source>
</evidence>
<keyword evidence="4" id="KW-1185">Reference proteome</keyword>
<dbReference type="Gene3D" id="3.90.1640.10">
    <property type="entry name" value="inorganic pyrophosphatase (n-terminal core)"/>
    <property type="match status" value="1"/>
</dbReference>
<dbReference type="Gene3D" id="3.10.310.30">
    <property type="match status" value="1"/>
</dbReference>
<name>A0A7H0SPG3_9CORY</name>
<feature type="domain" description="DHHA1" evidence="2">
    <location>
        <begin position="260"/>
        <end position="337"/>
    </location>
</feature>
<dbReference type="SUPFAM" id="SSF64182">
    <property type="entry name" value="DHH phosphoesterases"/>
    <property type="match status" value="1"/>
</dbReference>